<reference evidence="1" key="1">
    <citation type="submission" date="2014-05" db="EMBL/GenBank/DDBJ databases">
        <authorList>
            <person name="Chronopoulou M."/>
        </authorList>
    </citation>
    <scope>NUCLEOTIDE SEQUENCE</scope>
    <source>
        <tissue evidence="1">Whole organism</tissue>
    </source>
</reference>
<accession>A0A0K2UAD4</accession>
<protein>
    <submittedName>
        <fullName evidence="1">Uncharacterized protein</fullName>
    </submittedName>
</protein>
<sequence>FKNYFSDSTFVCEVLFVSLSKVLYIEKYSGFKSGEKGAIYLWSRIESCYLHITFGTWQTCERENRPQSLVTLRVVVLQPWQDGAPLTVTAAPCSFFRFRHQQQCFRLSALDEHGNALFYSLSNPFRAHASQIYPQTASKALYFDRRNFLAVSFEDSPFWK</sequence>
<dbReference type="EMBL" id="HACA01017531">
    <property type="protein sequence ID" value="CDW34892.1"/>
    <property type="molecule type" value="Transcribed_RNA"/>
</dbReference>
<evidence type="ECO:0000313" key="1">
    <source>
        <dbReference type="EMBL" id="CDW34892.1"/>
    </source>
</evidence>
<organism evidence="1">
    <name type="scientific">Lepeophtheirus salmonis</name>
    <name type="common">Salmon louse</name>
    <name type="synonym">Caligus salmonis</name>
    <dbReference type="NCBI Taxonomy" id="72036"/>
    <lineage>
        <taxon>Eukaryota</taxon>
        <taxon>Metazoa</taxon>
        <taxon>Ecdysozoa</taxon>
        <taxon>Arthropoda</taxon>
        <taxon>Crustacea</taxon>
        <taxon>Multicrustacea</taxon>
        <taxon>Hexanauplia</taxon>
        <taxon>Copepoda</taxon>
        <taxon>Siphonostomatoida</taxon>
        <taxon>Caligidae</taxon>
        <taxon>Lepeophtheirus</taxon>
    </lineage>
</organism>
<name>A0A0K2UAD4_LEPSM</name>
<feature type="non-terminal residue" evidence="1">
    <location>
        <position position="1"/>
    </location>
</feature>
<proteinExistence type="predicted"/>
<dbReference type="AlphaFoldDB" id="A0A0K2UAD4"/>